<evidence type="ECO:0008006" key="2">
    <source>
        <dbReference type="Google" id="ProtNLM"/>
    </source>
</evidence>
<accession>A0A383BPR6</accession>
<dbReference type="AlphaFoldDB" id="A0A383BPR6"/>
<sequence>MRNLLFGRSGHSRILIIIGCVLFMNGCGYNDKIYIPNEVTVFVELRANESKSVEEIKEFVTRYQEFVDSTESNSLGWSYHQSEGKIILIERYENEDANIITAENISPGGQRYELMQEQLEYFTVEKVSVFGAFTDKLIDFNTVTAERVGLTAIFEYNQLISGYSRSSR</sequence>
<organism evidence="1">
    <name type="scientific">marine metagenome</name>
    <dbReference type="NCBI Taxonomy" id="408172"/>
    <lineage>
        <taxon>unclassified sequences</taxon>
        <taxon>metagenomes</taxon>
        <taxon>ecological metagenomes</taxon>
    </lineage>
</organism>
<gene>
    <name evidence="1" type="ORF">METZ01_LOCUS474786</name>
</gene>
<name>A0A383BPR6_9ZZZZ</name>
<protein>
    <recommendedName>
        <fullName evidence="2">ABM domain-containing protein</fullName>
    </recommendedName>
</protein>
<proteinExistence type="predicted"/>
<evidence type="ECO:0000313" key="1">
    <source>
        <dbReference type="EMBL" id="SVE21932.1"/>
    </source>
</evidence>
<reference evidence="1" key="1">
    <citation type="submission" date="2018-05" db="EMBL/GenBank/DDBJ databases">
        <authorList>
            <person name="Lanie J.A."/>
            <person name="Ng W.-L."/>
            <person name="Kazmierczak K.M."/>
            <person name="Andrzejewski T.M."/>
            <person name="Davidsen T.M."/>
            <person name="Wayne K.J."/>
            <person name="Tettelin H."/>
            <person name="Glass J.I."/>
            <person name="Rusch D."/>
            <person name="Podicherti R."/>
            <person name="Tsui H.-C.T."/>
            <person name="Winkler M.E."/>
        </authorList>
    </citation>
    <scope>NUCLEOTIDE SEQUENCE</scope>
</reference>
<dbReference type="EMBL" id="UINC01202233">
    <property type="protein sequence ID" value="SVE21932.1"/>
    <property type="molecule type" value="Genomic_DNA"/>
</dbReference>